<accession>A0A7S7NRC9</accession>
<organism evidence="1 2">
    <name type="scientific">Paludibaculum fermentans</name>
    <dbReference type="NCBI Taxonomy" id="1473598"/>
    <lineage>
        <taxon>Bacteria</taxon>
        <taxon>Pseudomonadati</taxon>
        <taxon>Acidobacteriota</taxon>
        <taxon>Terriglobia</taxon>
        <taxon>Bryobacterales</taxon>
        <taxon>Bryobacteraceae</taxon>
        <taxon>Paludibaculum</taxon>
    </lineage>
</organism>
<reference evidence="1 2" key="1">
    <citation type="submission" date="2020-10" db="EMBL/GenBank/DDBJ databases">
        <title>Complete genome sequence of Paludibaculum fermentans P105T, a facultatively anaerobic acidobacterium capable of dissimilatory Fe(III) reduction.</title>
        <authorList>
            <person name="Dedysh S.N."/>
            <person name="Beletsky A.V."/>
            <person name="Kulichevskaya I.S."/>
            <person name="Mardanov A.V."/>
            <person name="Ravin N.V."/>
        </authorList>
    </citation>
    <scope>NUCLEOTIDE SEQUENCE [LARGE SCALE GENOMIC DNA]</scope>
    <source>
        <strain evidence="1 2">P105</strain>
    </source>
</reference>
<dbReference type="AlphaFoldDB" id="A0A7S7NRC9"/>
<dbReference type="KEGG" id="pfer:IRI77_37405"/>
<gene>
    <name evidence="1" type="ORF">IRI77_37405</name>
</gene>
<evidence type="ECO:0000313" key="2">
    <source>
        <dbReference type="Proteomes" id="UP000593892"/>
    </source>
</evidence>
<sequence length="88" mass="9784">MLDFSGTGLNVRLSQEACLQALPSPKRASRHLATLQDGATVRIVLNGKADWPSGRYYYLQDYHVIFRCGAAETGFEEPRTIDLQADLV</sequence>
<proteinExistence type="predicted"/>
<dbReference type="EMBL" id="CP063849">
    <property type="protein sequence ID" value="QOY88348.1"/>
    <property type="molecule type" value="Genomic_DNA"/>
</dbReference>
<dbReference type="RefSeq" id="WP_194450011.1">
    <property type="nucleotide sequence ID" value="NZ_CP063849.1"/>
</dbReference>
<name>A0A7S7NRC9_PALFE</name>
<evidence type="ECO:0000313" key="1">
    <source>
        <dbReference type="EMBL" id="QOY88348.1"/>
    </source>
</evidence>
<dbReference type="Proteomes" id="UP000593892">
    <property type="component" value="Chromosome"/>
</dbReference>
<keyword evidence="2" id="KW-1185">Reference proteome</keyword>
<protein>
    <submittedName>
        <fullName evidence="1">Uncharacterized protein</fullName>
    </submittedName>
</protein>